<name>A0ABM6Q784_9PROT</name>
<dbReference type="InterPro" id="IPR037185">
    <property type="entry name" value="EmrE-like"/>
</dbReference>
<gene>
    <name evidence="3" type="ORF">CSC3H3_06450</name>
</gene>
<keyword evidence="1" id="KW-1133">Transmembrane helix</keyword>
<keyword evidence="1" id="KW-0812">Transmembrane</keyword>
<feature type="transmembrane region" description="Helical" evidence="1">
    <location>
        <begin position="337"/>
        <end position="355"/>
    </location>
</feature>
<dbReference type="RefSeq" id="WP_101284329.1">
    <property type="nucleotide sequence ID" value="NZ_CP024199.1"/>
</dbReference>
<evidence type="ECO:0000256" key="1">
    <source>
        <dbReference type="SAM" id="Phobius"/>
    </source>
</evidence>
<evidence type="ECO:0000259" key="2">
    <source>
        <dbReference type="Pfam" id="PF00892"/>
    </source>
</evidence>
<evidence type="ECO:0000313" key="3">
    <source>
        <dbReference type="EMBL" id="AUG52394.1"/>
    </source>
</evidence>
<feature type="transmembrane region" description="Helical" evidence="1">
    <location>
        <begin position="216"/>
        <end position="235"/>
    </location>
</feature>
<reference evidence="3 4" key="1">
    <citation type="submission" date="2017-10" db="EMBL/GenBank/DDBJ databases">
        <title>Biodiversity and function of Thalassospira species in the particle-attached aromatic-hydrocarbon-degrading consortia from the surface seawater of the China South Sea.</title>
        <authorList>
            <person name="Dong C."/>
            <person name="Liu R."/>
            <person name="Shao Z."/>
        </authorList>
    </citation>
    <scope>NUCLEOTIDE SEQUENCE [LARGE SCALE GENOMIC DNA]</scope>
    <source>
        <strain evidence="3 4">CSC3H3</strain>
    </source>
</reference>
<feature type="transmembrane region" description="Helical" evidence="1">
    <location>
        <begin position="111"/>
        <end position="131"/>
    </location>
</feature>
<organism evidence="3 4">
    <name type="scientific">Thalassospira marina</name>
    <dbReference type="NCBI Taxonomy" id="2048283"/>
    <lineage>
        <taxon>Bacteria</taxon>
        <taxon>Pseudomonadati</taxon>
        <taxon>Pseudomonadota</taxon>
        <taxon>Alphaproteobacteria</taxon>
        <taxon>Rhodospirillales</taxon>
        <taxon>Thalassospiraceae</taxon>
        <taxon>Thalassospira</taxon>
    </lineage>
</organism>
<sequence length="385" mass="40266">MQAVNGHNLAAVVAQNNDFVTKATAMQNSACFNGASGCQNINAQRTAGDCSTAHSEDSREFVAKSSASHAPVSASKSMIWPVLGLLLAASLMGLGPIFVRLSGISAEASAFWRAMLAAPVFLVASQGLALAGYAGRKTARNDAAHTKTATDARTTTTRKTGLLILAGVLFAADLMFAHLAIGMTTVANAILLNNLAPLFVGCFGLLGLARRPSRRFWQGLPIAMLGAFCLFLASSHGSGSMLGDATAILAAGFYGAYFVVIAKLRQDHSALQIMLWSTIVTAIVLGLYMLVFDGGVGMPAVMGGWLALCGLAFLTHIGGQGMVSVCFKRVDEATGSIILLWQPFMSALLGALVLGEVLNPWHAVGAAFVMVAVAYITVRRRRKAA</sequence>
<feature type="transmembrane region" description="Helical" evidence="1">
    <location>
        <begin position="361"/>
        <end position="378"/>
    </location>
</feature>
<dbReference type="InterPro" id="IPR000620">
    <property type="entry name" value="EamA_dom"/>
</dbReference>
<feature type="domain" description="EamA" evidence="2">
    <location>
        <begin position="242"/>
        <end position="377"/>
    </location>
</feature>
<feature type="transmembrane region" description="Helical" evidence="1">
    <location>
        <begin position="187"/>
        <end position="209"/>
    </location>
</feature>
<proteinExistence type="predicted"/>
<protein>
    <recommendedName>
        <fullName evidence="2">EamA domain-containing protein</fullName>
    </recommendedName>
</protein>
<dbReference type="SUPFAM" id="SSF103481">
    <property type="entry name" value="Multidrug resistance efflux transporter EmrE"/>
    <property type="match status" value="2"/>
</dbReference>
<dbReference type="Proteomes" id="UP000233458">
    <property type="component" value="Chromosome"/>
</dbReference>
<feature type="transmembrane region" description="Helical" evidence="1">
    <location>
        <begin position="273"/>
        <end position="292"/>
    </location>
</feature>
<keyword evidence="4" id="KW-1185">Reference proteome</keyword>
<dbReference type="PANTHER" id="PTHR22911">
    <property type="entry name" value="ACYL-MALONYL CONDENSING ENZYME-RELATED"/>
    <property type="match status" value="1"/>
</dbReference>
<dbReference type="EMBL" id="CP024199">
    <property type="protein sequence ID" value="AUG52394.1"/>
    <property type="molecule type" value="Genomic_DNA"/>
</dbReference>
<feature type="transmembrane region" description="Helical" evidence="1">
    <location>
        <begin position="304"/>
        <end position="325"/>
    </location>
</feature>
<evidence type="ECO:0000313" key="4">
    <source>
        <dbReference type="Proteomes" id="UP000233458"/>
    </source>
</evidence>
<dbReference type="PANTHER" id="PTHR22911:SF76">
    <property type="entry name" value="EAMA DOMAIN-CONTAINING PROTEIN"/>
    <property type="match status" value="1"/>
</dbReference>
<feature type="transmembrane region" description="Helical" evidence="1">
    <location>
        <begin position="162"/>
        <end position="181"/>
    </location>
</feature>
<dbReference type="Pfam" id="PF00892">
    <property type="entry name" value="EamA"/>
    <property type="match status" value="2"/>
</dbReference>
<accession>A0ABM6Q784</accession>
<feature type="transmembrane region" description="Helical" evidence="1">
    <location>
        <begin position="78"/>
        <end position="99"/>
    </location>
</feature>
<feature type="domain" description="EamA" evidence="2">
    <location>
        <begin position="80"/>
        <end position="231"/>
    </location>
</feature>
<keyword evidence="1" id="KW-0472">Membrane</keyword>
<feature type="transmembrane region" description="Helical" evidence="1">
    <location>
        <begin position="241"/>
        <end position="261"/>
    </location>
</feature>